<dbReference type="Gene3D" id="1.10.390.10">
    <property type="entry name" value="Neutral Protease Domain 2"/>
    <property type="match status" value="1"/>
</dbReference>
<dbReference type="EMBL" id="SOCE01000001">
    <property type="protein sequence ID" value="TDU88699.1"/>
    <property type="molecule type" value="Genomic_DNA"/>
</dbReference>
<dbReference type="RefSeq" id="WP_133978361.1">
    <property type="nucleotide sequence ID" value="NZ_SOCE01000001.1"/>
</dbReference>
<feature type="signal peptide" evidence="2">
    <location>
        <begin position="1"/>
        <end position="22"/>
    </location>
</feature>
<comment type="cofactor">
    <cofactor evidence="1">
        <name>Zn(2+)</name>
        <dbReference type="ChEBI" id="CHEBI:29105"/>
    </cofactor>
    <text evidence="1">Binds 1 zinc ion per subunit.</text>
</comment>
<accession>A0A4R7TAM0</accession>
<dbReference type="GO" id="GO:0008270">
    <property type="term" value="F:zinc ion binding"/>
    <property type="evidence" value="ECO:0007669"/>
    <property type="project" value="InterPro"/>
</dbReference>
<reference evidence="4 5" key="1">
    <citation type="submission" date="2019-03" db="EMBL/GenBank/DDBJ databases">
        <title>Genomic Encyclopedia of Type Strains, Phase III (KMG-III): the genomes of soil and plant-associated and newly described type strains.</title>
        <authorList>
            <person name="Whitman W."/>
        </authorList>
    </citation>
    <scope>NUCLEOTIDE SEQUENCE [LARGE SCALE GENOMIC DNA]</scope>
    <source>
        <strain evidence="4 5">VKM Ac-2575</strain>
    </source>
</reference>
<gene>
    <name evidence="4" type="ORF">EV138_2245</name>
</gene>
<dbReference type="GO" id="GO:0008237">
    <property type="term" value="F:metallopeptidase activity"/>
    <property type="evidence" value="ECO:0007669"/>
    <property type="project" value="InterPro"/>
</dbReference>
<dbReference type="Pfam" id="PF01433">
    <property type="entry name" value="Peptidase_M1"/>
    <property type="match status" value="1"/>
</dbReference>
<dbReference type="SUPFAM" id="SSF55486">
    <property type="entry name" value="Metalloproteases ('zincins'), catalytic domain"/>
    <property type="match status" value="1"/>
</dbReference>
<keyword evidence="5" id="KW-1185">Reference proteome</keyword>
<feature type="chain" id="PRO_5020786728" evidence="2">
    <location>
        <begin position="23"/>
        <end position="432"/>
    </location>
</feature>
<dbReference type="Proteomes" id="UP000295151">
    <property type="component" value="Unassembled WGS sequence"/>
</dbReference>
<dbReference type="InterPro" id="IPR027268">
    <property type="entry name" value="Peptidase_M4/M1_CTD_sf"/>
</dbReference>
<dbReference type="AlphaFoldDB" id="A0A4R7TAM0"/>
<evidence type="ECO:0000313" key="4">
    <source>
        <dbReference type="EMBL" id="TDU88699.1"/>
    </source>
</evidence>
<evidence type="ECO:0000313" key="5">
    <source>
        <dbReference type="Proteomes" id="UP000295151"/>
    </source>
</evidence>
<dbReference type="PANTHER" id="PTHR45726:SF3">
    <property type="entry name" value="LEUKOTRIENE A-4 HYDROLASE"/>
    <property type="match status" value="1"/>
</dbReference>
<feature type="binding site" evidence="1">
    <location>
        <position position="320"/>
    </location>
    <ligand>
        <name>Zn(2+)</name>
        <dbReference type="ChEBI" id="CHEBI:29105"/>
        <note>catalytic</note>
    </ligand>
</feature>
<feature type="binding site" evidence="1">
    <location>
        <position position="301"/>
    </location>
    <ligand>
        <name>Zn(2+)</name>
        <dbReference type="ChEBI" id="CHEBI:29105"/>
        <note>catalytic</note>
    </ligand>
</feature>
<dbReference type="CDD" id="cd09604">
    <property type="entry name" value="M1_APN_like"/>
    <property type="match status" value="1"/>
</dbReference>
<dbReference type="OrthoDB" id="100605at2"/>
<sequence length="432" mass="46660">MRRIVLLVVISLLAAPLSLAVAASNDRPRYDVQLSTDASGVTWTGRERVTFTNTSASSLSEIYLRLWGNAWDGCSSSPVRLSHFSGGTPRTASVVCTALPVTLAQPVASGKQVSIAFDLSITAPDRAEKFGRSGAYSFFGNALPVLAIRDQAGWHLEPDVGIGESYYAPAADFAVRLDHPASLQVPATGIESGGLITAKQVRDFAWAAGPFEHSELTSPGGVKVRTFWTSVVTPGAVATARTGAVAAADDFGRRFGTYPYGELDLVLNDKWAAFSGMEYPGFVLLVAPPYGESAAVHEVAHQWWYGIVGNNEYADPWLDESFAVYSADLLAGDTKPDCWPASLATSITNSMAYWKAHPTSYGTYVYTYGACMLHDLTRLIGPQAMATLLKTYARTHWYGIATPTTFKQAAQSATTIDLTPFWRQHGMRFATQ</sequence>
<comment type="caution">
    <text evidence="4">The sequence shown here is derived from an EMBL/GenBank/DDBJ whole genome shotgun (WGS) entry which is preliminary data.</text>
</comment>
<keyword evidence="2" id="KW-0732">Signal</keyword>
<dbReference type="InterPro" id="IPR034015">
    <property type="entry name" value="M1_LTA4H"/>
</dbReference>
<dbReference type="InterPro" id="IPR014782">
    <property type="entry name" value="Peptidase_M1_dom"/>
</dbReference>
<evidence type="ECO:0000259" key="3">
    <source>
        <dbReference type="Pfam" id="PF01433"/>
    </source>
</evidence>
<dbReference type="PANTHER" id="PTHR45726">
    <property type="entry name" value="LEUKOTRIENE A-4 HYDROLASE"/>
    <property type="match status" value="1"/>
</dbReference>
<proteinExistence type="predicted"/>
<organism evidence="4 5">
    <name type="scientific">Kribbella voronezhensis</name>
    <dbReference type="NCBI Taxonomy" id="2512212"/>
    <lineage>
        <taxon>Bacteria</taxon>
        <taxon>Bacillati</taxon>
        <taxon>Actinomycetota</taxon>
        <taxon>Actinomycetes</taxon>
        <taxon>Propionibacteriales</taxon>
        <taxon>Kribbellaceae</taxon>
        <taxon>Kribbella</taxon>
    </lineage>
</organism>
<keyword evidence="1" id="KW-0479">Metal-binding</keyword>
<feature type="domain" description="Peptidase M1 membrane alanine aminopeptidase" evidence="3">
    <location>
        <begin position="258"/>
        <end position="424"/>
    </location>
</feature>
<keyword evidence="1" id="KW-0862">Zinc</keyword>
<feature type="binding site" evidence="1">
    <location>
        <position position="297"/>
    </location>
    <ligand>
        <name>Zn(2+)</name>
        <dbReference type="ChEBI" id="CHEBI:29105"/>
        <note>catalytic</note>
    </ligand>
</feature>
<name>A0A4R7TAM0_9ACTN</name>
<evidence type="ECO:0000256" key="2">
    <source>
        <dbReference type="SAM" id="SignalP"/>
    </source>
</evidence>
<protein>
    <submittedName>
        <fullName evidence="4">Peptidase M1-like protein</fullName>
    </submittedName>
</protein>
<evidence type="ECO:0000256" key="1">
    <source>
        <dbReference type="PIRSR" id="PIRSR634015-3"/>
    </source>
</evidence>